<feature type="compositionally biased region" description="Pro residues" evidence="3">
    <location>
        <begin position="312"/>
        <end position="324"/>
    </location>
</feature>
<protein>
    <submittedName>
        <fullName evidence="6">RNA-binding domain-containing protein</fullName>
    </submittedName>
</protein>
<evidence type="ECO:0000256" key="2">
    <source>
        <dbReference type="PROSITE-ProRule" id="PRU00176"/>
    </source>
</evidence>
<evidence type="ECO:0000259" key="4">
    <source>
        <dbReference type="PROSITE" id="PS50102"/>
    </source>
</evidence>
<feature type="domain" description="RRM" evidence="4">
    <location>
        <begin position="111"/>
        <end position="181"/>
    </location>
</feature>
<keyword evidence="7" id="KW-1185">Reference proteome</keyword>
<evidence type="ECO:0000256" key="1">
    <source>
        <dbReference type="PROSITE-ProRule" id="PRU00047"/>
    </source>
</evidence>
<dbReference type="CDD" id="cd00590">
    <property type="entry name" value="RRM_SF"/>
    <property type="match status" value="1"/>
</dbReference>
<dbReference type="SMART" id="SM00343">
    <property type="entry name" value="ZnF_C2HC"/>
    <property type="match status" value="1"/>
</dbReference>
<accession>A0A4S8LHA9</accession>
<evidence type="ECO:0000313" key="6">
    <source>
        <dbReference type="EMBL" id="THU88462.1"/>
    </source>
</evidence>
<dbReference type="PANTHER" id="PTHR48038:SF1">
    <property type="entry name" value="RIBONUCLEOPROTEIN RB97D"/>
    <property type="match status" value="1"/>
</dbReference>
<keyword evidence="1" id="KW-0863">Zinc-finger</keyword>
<dbReference type="SMART" id="SM00360">
    <property type="entry name" value="RRM"/>
    <property type="match status" value="1"/>
</dbReference>
<keyword evidence="1" id="KW-0862">Zinc</keyword>
<dbReference type="AlphaFoldDB" id="A0A4S8LHA9"/>
<dbReference type="Pfam" id="PF00098">
    <property type="entry name" value="zf-CCHC"/>
    <property type="match status" value="1"/>
</dbReference>
<feature type="region of interest" description="Disordered" evidence="3">
    <location>
        <begin position="209"/>
        <end position="458"/>
    </location>
</feature>
<dbReference type="GO" id="GO:0008270">
    <property type="term" value="F:zinc ion binding"/>
    <property type="evidence" value="ECO:0007669"/>
    <property type="project" value="UniProtKB-KW"/>
</dbReference>
<feature type="compositionally biased region" description="Pro residues" evidence="3">
    <location>
        <begin position="424"/>
        <end position="442"/>
    </location>
</feature>
<evidence type="ECO:0000313" key="7">
    <source>
        <dbReference type="Proteomes" id="UP000297245"/>
    </source>
</evidence>
<dbReference type="InterPro" id="IPR000504">
    <property type="entry name" value="RRM_dom"/>
</dbReference>
<dbReference type="Proteomes" id="UP000297245">
    <property type="component" value="Unassembled WGS sequence"/>
</dbReference>
<reference evidence="6 7" key="1">
    <citation type="journal article" date="2019" name="Nat. Ecol. Evol.">
        <title>Megaphylogeny resolves global patterns of mushroom evolution.</title>
        <authorList>
            <person name="Varga T."/>
            <person name="Krizsan K."/>
            <person name="Foldi C."/>
            <person name="Dima B."/>
            <person name="Sanchez-Garcia M."/>
            <person name="Sanchez-Ramirez S."/>
            <person name="Szollosi G.J."/>
            <person name="Szarkandi J.G."/>
            <person name="Papp V."/>
            <person name="Albert L."/>
            <person name="Andreopoulos W."/>
            <person name="Angelini C."/>
            <person name="Antonin V."/>
            <person name="Barry K.W."/>
            <person name="Bougher N.L."/>
            <person name="Buchanan P."/>
            <person name="Buyck B."/>
            <person name="Bense V."/>
            <person name="Catcheside P."/>
            <person name="Chovatia M."/>
            <person name="Cooper J."/>
            <person name="Damon W."/>
            <person name="Desjardin D."/>
            <person name="Finy P."/>
            <person name="Geml J."/>
            <person name="Haridas S."/>
            <person name="Hughes K."/>
            <person name="Justo A."/>
            <person name="Karasinski D."/>
            <person name="Kautmanova I."/>
            <person name="Kiss B."/>
            <person name="Kocsube S."/>
            <person name="Kotiranta H."/>
            <person name="LaButti K.M."/>
            <person name="Lechner B.E."/>
            <person name="Liimatainen K."/>
            <person name="Lipzen A."/>
            <person name="Lukacs Z."/>
            <person name="Mihaltcheva S."/>
            <person name="Morgado L.N."/>
            <person name="Niskanen T."/>
            <person name="Noordeloos M.E."/>
            <person name="Ohm R.A."/>
            <person name="Ortiz-Santana B."/>
            <person name="Ovrebo C."/>
            <person name="Racz N."/>
            <person name="Riley R."/>
            <person name="Savchenko A."/>
            <person name="Shiryaev A."/>
            <person name="Soop K."/>
            <person name="Spirin V."/>
            <person name="Szebenyi C."/>
            <person name="Tomsovsky M."/>
            <person name="Tulloss R.E."/>
            <person name="Uehling J."/>
            <person name="Grigoriev I.V."/>
            <person name="Vagvolgyi C."/>
            <person name="Papp T."/>
            <person name="Martin F.M."/>
            <person name="Miettinen O."/>
            <person name="Hibbett D.S."/>
            <person name="Nagy L.G."/>
        </authorList>
    </citation>
    <scope>NUCLEOTIDE SEQUENCE [LARGE SCALE GENOMIC DNA]</scope>
    <source>
        <strain evidence="6 7">CBS 962.96</strain>
    </source>
</reference>
<feature type="compositionally biased region" description="Basic and acidic residues" evidence="3">
    <location>
        <begin position="209"/>
        <end position="223"/>
    </location>
</feature>
<dbReference type="OrthoDB" id="1099063at2759"/>
<dbReference type="Pfam" id="PF00076">
    <property type="entry name" value="RRM_1"/>
    <property type="match status" value="1"/>
</dbReference>
<keyword evidence="1" id="KW-0479">Metal-binding</keyword>
<feature type="compositionally biased region" description="Basic and acidic residues" evidence="3">
    <location>
        <begin position="246"/>
        <end position="259"/>
    </location>
</feature>
<dbReference type="PROSITE" id="PS50102">
    <property type="entry name" value="RRM"/>
    <property type="match status" value="1"/>
</dbReference>
<dbReference type="Gene3D" id="3.30.70.330">
    <property type="match status" value="1"/>
</dbReference>
<dbReference type="SUPFAM" id="SSF54928">
    <property type="entry name" value="RNA-binding domain, RBD"/>
    <property type="match status" value="1"/>
</dbReference>
<feature type="region of interest" description="Disordered" evidence="3">
    <location>
        <begin position="1"/>
        <end position="105"/>
    </location>
</feature>
<dbReference type="InterPro" id="IPR035979">
    <property type="entry name" value="RBD_domain_sf"/>
</dbReference>
<evidence type="ECO:0000259" key="5">
    <source>
        <dbReference type="PROSITE" id="PS50158"/>
    </source>
</evidence>
<dbReference type="GO" id="GO:0003723">
    <property type="term" value="F:RNA binding"/>
    <property type="evidence" value="ECO:0007669"/>
    <property type="project" value="UniProtKB-UniRule"/>
</dbReference>
<dbReference type="InterPro" id="IPR001878">
    <property type="entry name" value="Znf_CCHC"/>
</dbReference>
<dbReference type="PROSITE" id="PS50158">
    <property type="entry name" value="ZF_CCHC"/>
    <property type="match status" value="1"/>
</dbReference>
<dbReference type="Gene3D" id="4.10.60.10">
    <property type="entry name" value="Zinc finger, CCHC-type"/>
    <property type="match status" value="1"/>
</dbReference>
<keyword evidence="2" id="KW-0694">RNA-binding</keyword>
<dbReference type="EMBL" id="ML179409">
    <property type="protein sequence ID" value="THU88462.1"/>
    <property type="molecule type" value="Genomic_DNA"/>
</dbReference>
<dbReference type="InterPro" id="IPR012677">
    <property type="entry name" value="Nucleotide-bd_a/b_plait_sf"/>
</dbReference>
<proteinExistence type="predicted"/>
<name>A0A4S8LHA9_DENBC</name>
<feature type="compositionally biased region" description="Basic and acidic residues" evidence="3">
    <location>
        <begin position="274"/>
        <end position="296"/>
    </location>
</feature>
<gene>
    <name evidence="6" type="ORF">K435DRAFT_866285</name>
</gene>
<dbReference type="PANTHER" id="PTHR48038">
    <property type="entry name" value="RIBONUCLEOPROTEIN RB97D"/>
    <property type="match status" value="1"/>
</dbReference>
<feature type="domain" description="CCHC-type" evidence="5">
    <location>
        <begin position="195"/>
        <end position="209"/>
    </location>
</feature>
<organism evidence="6 7">
    <name type="scientific">Dendrothele bispora (strain CBS 962.96)</name>
    <dbReference type="NCBI Taxonomy" id="1314807"/>
    <lineage>
        <taxon>Eukaryota</taxon>
        <taxon>Fungi</taxon>
        <taxon>Dikarya</taxon>
        <taxon>Basidiomycota</taxon>
        <taxon>Agaricomycotina</taxon>
        <taxon>Agaricomycetes</taxon>
        <taxon>Agaricomycetidae</taxon>
        <taxon>Agaricales</taxon>
        <taxon>Agaricales incertae sedis</taxon>
        <taxon>Dendrothele</taxon>
    </lineage>
</organism>
<feature type="compositionally biased region" description="Polar residues" evidence="3">
    <location>
        <begin position="65"/>
        <end position="78"/>
    </location>
</feature>
<feature type="compositionally biased region" description="Low complexity" evidence="3">
    <location>
        <begin position="32"/>
        <end position="50"/>
    </location>
</feature>
<feature type="compositionally biased region" description="Basic and acidic residues" evidence="3">
    <location>
        <begin position="353"/>
        <end position="369"/>
    </location>
</feature>
<evidence type="ECO:0000256" key="3">
    <source>
        <dbReference type="SAM" id="MobiDB-lite"/>
    </source>
</evidence>
<sequence length="458" mass="51054">MSTVEEDRMPSSWPGPSDDQEDPDTPGRPVDSPSSPSSPSISLPPASASSTLNGPRGDAAGASPPQDQDSPVEYSNSHARSRPVGLPDLPPPPTPEDLAVSHRGEKQIKPNKVYIGGLPEHTRQDDLRNCFSKIGKIAGIELKAGYGFVEFESREAAELSVSKYHEGYFMGNKIRVELSKGGGRTAKYSGDPGACFKCGQMGHWARECPHADSHPNQQRRHEPPLPNRVQRDYTPAAAAPPPPPPRDSRYEYPPRDYRRPPSPRDYYPPPANRGRHDDYRYNDRDRERERDRDQHHRYPPPPPDYRGRYAEPAPPPSYRGPPPASYSSDRYRSGDRYGYPPPPPSGRARTPPRYRDDYPPPRNDYDYRGRPMTPPRYAPDYPAYRSVTPNPYSAYDKRQRSASPPPRSAGYDYNSGPPTGGYPSTPPGPPPPRSSRDYPPPSRSGGGRDVPPDSYRRA</sequence>